<dbReference type="CDD" id="cd07012">
    <property type="entry name" value="PBP2_Bug_TTT"/>
    <property type="match status" value="1"/>
</dbReference>
<dbReference type="KEGG" id="cser:CCO03_16355"/>
<sequence length="325" mass="34901">MQRRAWVKWGCAVVAVAGMSVNTWAADNFPSRPIRLLVGFPAGGPTDITMRVIAENASKILGQPIVVENKPGAGGTLPAATVVTSPPDGYTIGQSPLGIFRMGYTQKMSWDPLKDLSYIINLTGYTFGLTVPANSPFKSWQEFVAYAKANPGKVSFGSAGGNLTSPHLTMERIAEAAGIELNHVPYKGSADLAQALLGGHVMAAADSSAFVPYVEGGKARLLNVWSEKRMARFPAVPTLRELGINIVQTSPYGLVAPKGTPPEVVKKLHDALKKALEEKSSIDALAKYDMLPNYMSSEQYTQFAHEVSKSEGAIIQRLGLDKVRN</sequence>
<dbReference type="PIRSF" id="PIRSF017082">
    <property type="entry name" value="YflP"/>
    <property type="match status" value="1"/>
</dbReference>
<dbReference type="SUPFAM" id="SSF53850">
    <property type="entry name" value="Periplasmic binding protein-like II"/>
    <property type="match status" value="1"/>
</dbReference>
<dbReference type="RefSeq" id="WP_087282768.1">
    <property type="nucleotide sequence ID" value="NZ_CP021455.1"/>
</dbReference>
<dbReference type="EMBL" id="CP021455">
    <property type="protein sequence ID" value="ARU06030.1"/>
    <property type="molecule type" value="Genomic_DNA"/>
</dbReference>
<dbReference type="Proteomes" id="UP000196138">
    <property type="component" value="Chromosome"/>
</dbReference>
<evidence type="ECO:0000313" key="3">
    <source>
        <dbReference type="EMBL" id="ARU06030.1"/>
    </source>
</evidence>
<feature type="signal peptide" evidence="2">
    <location>
        <begin position="1"/>
        <end position="25"/>
    </location>
</feature>
<dbReference type="PANTHER" id="PTHR42928:SF5">
    <property type="entry name" value="BLR1237 PROTEIN"/>
    <property type="match status" value="1"/>
</dbReference>
<keyword evidence="2" id="KW-0732">Signal</keyword>
<dbReference type="InterPro" id="IPR005064">
    <property type="entry name" value="BUG"/>
</dbReference>
<evidence type="ECO:0000256" key="2">
    <source>
        <dbReference type="SAM" id="SignalP"/>
    </source>
</evidence>
<evidence type="ECO:0000313" key="4">
    <source>
        <dbReference type="Proteomes" id="UP000196138"/>
    </source>
</evidence>
<dbReference type="AlphaFoldDB" id="A0A1Y0ERH7"/>
<gene>
    <name evidence="3" type="ORF">CCO03_16355</name>
</gene>
<dbReference type="Gene3D" id="3.40.190.10">
    <property type="entry name" value="Periplasmic binding protein-like II"/>
    <property type="match status" value="1"/>
</dbReference>
<dbReference type="OrthoDB" id="8678477at2"/>
<reference evidence="3 4" key="1">
    <citation type="submission" date="2017-05" db="EMBL/GenBank/DDBJ databases">
        <authorList>
            <person name="Song R."/>
            <person name="Chenine A.L."/>
            <person name="Ruprecht R.M."/>
        </authorList>
    </citation>
    <scope>NUCLEOTIDE SEQUENCE [LARGE SCALE GENOMIC DNA]</scope>
    <source>
        <strain evidence="3 4">DSM 26136</strain>
    </source>
</reference>
<dbReference type="Gene3D" id="3.40.190.150">
    <property type="entry name" value="Bordetella uptake gene, domain 1"/>
    <property type="match status" value="1"/>
</dbReference>
<dbReference type="InterPro" id="IPR042100">
    <property type="entry name" value="Bug_dom1"/>
</dbReference>
<dbReference type="PANTHER" id="PTHR42928">
    <property type="entry name" value="TRICARBOXYLATE-BINDING PROTEIN"/>
    <property type="match status" value="1"/>
</dbReference>
<dbReference type="Pfam" id="PF03401">
    <property type="entry name" value="TctC"/>
    <property type="match status" value="1"/>
</dbReference>
<organism evidence="3 4">
    <name type="scientific">Comamonas serinivorans</name>
    <dbReference type="NCBI Taxonomy" id="1082851"/>
    <lineage>
        <taxon>Bacteria</taxon>
        <taxon>Pseudomonadati</taxon>
        <taxon>Pseudomonadota</taxon>
        <taxon>Betaproteobacteria</taxon>
        <taxon>Burkholderiales</taxon>
        <taxon>Comamonadaceae</taxon>
        <taxon>Comamonas</taxon>
    </lineage>
</organism>
<evidence type="ECO:0008006" key="5">
    <source>
        <dbReference type="Google" id="ProtNLM"/>
    </source>
</evidence>
<name>A0A1Y0ERH7_9BURK</name>
<feature type="chain" id="PRO_5013095657" description="Tripartite tricarboxylate transporter substrate binding protein" evidence="2">
    <location>
        <begin position="26"/>
        <end position="325"/>
    </location>
</feature>
<evidence type="ECO:0000256" key="1">
    <source>
        <dbReference type="ARBA" id="ARBA00006987"/>
    </source>
</evidence>
<proteinExistence type="inferred from homology"/>
<protein>
    <recommendedName>
        <fullName evidence="5">Tripartite tricarboxylate transporter substrate binding protein</fullName>
    </recommendedName>
</protein>
<keyword evidence="4" id="KW-1185">Reference proteome</keyword>
<accession>A0A1Y0ERH7</accession>
<comment type="similarity">
    <text evidence="1">Belongs to the UPF0065 (bug) family.</text>
</comment>